<dbReference type="InterPro" id="IPR015890">
    <property type="entry name" value="Chorismate_C"/>
</dbReference>
<evidence type="ECO:0000313" key="7">
    <source>
        <dbReference type="EMBL" id="SNS71538.1"/>
    </source>
</evidence>
<evidence type="ECO:0000313" key="8">
    <source>
        <dbReference type="Proteomes" id="UP000198393"/>
    </source>
</evidence>
<dbReference type="SUPFAM" id="SSF56322">
    <property type="entry name" value="ADC synthase"/>
    <property type="match status" value="1"/>
</dbReference>
<dbReference type="Pfam" id="PF00425">
    <property type="entry name" value="Chorismate_bind"/>
    <property type="match status" value="1"/>
</dbReference>
<evidence type="ECO:0000256" key="1">
    <source>
        <dbReference type="ARBA" id="ARBA00000799"/>
    </source>
</evidence>
<organism evidence="7 8">
    <name type="scientific">Ekhidna lutea</name>
    <dbReference type="NCBI Taxonomy" id="447679"/>
    <lineage>
        <taxon>Bacteria</taxon>
        <taxon>Pseudomonadati</taxon>
        <taxon>Bacteroidota</taxon>
        <taxon>Cytophagia</taxon>
        <taxon>Cytophagales</taxon>
        <taxon>Reichenbachiellaceae</taxon>
        <taxon>Ekhidna</taxon>
    </lineage>
</organism>
<gene>
    <name evidence="7" type="ORF">SAMN05421640_0966</name>
</gene>
<dbReference type="InterPro" id="IPR004561">
    <property type="entry name" value="IsoChor_synthase"/>
</dbReference>
<dbReference type="PANTHER" id="PTHR42839">
    <property type="entry name" value="ISOCHORISMATE SYNTHASE ENTC"/>
    <property type="match status" value="1"/>
</dbReference>
<dbReference type="InterPro" id="IPR005801">
    <property type="entry name" value="ADC_synthase"/>
</dbReference>
<name>A0A239GRY4_EKHLU</name>
<dbReference type="PANTHER" id="PTHR42839:SF2">
    <property type="entry name" value="ISOCHORISMATE SYNTHASE ENTC"/>
    <property type="match status" value="1"/>
</dbReference>
<dbReference type="Gene3D" id="3.60.120.10">
    <property type="entry name" value="Anthranilate synthase"/>
    <property type="match status" value="1"/>
</dbReference>
<dbReference type="NCBIfam" id="TIGR00543">
    <property type="entry name" value="isochor_syn"/>
    <property type="match status" value="1"/>
</dbReference>
<protein>
    <recommendedName>
        <fullName evidence="3">isochorismate synthase</fullName>
        <ecNumber evidence="3">5.4.4.2</ecNumber>
    </recommendedName>
    <alternativeName>
        <fullName evidence="5">Isochorismate mutase</fullName>
    </alternativeName>
</protein>
<dbReference type="GO" id="GO:0008909">
    <property type="term" value="F:isochorismate synthase activity"/>
    <property type="evidence" value="ECO:0007669"/>
    <property type="project" value="UniProtKB-EC"/>
</dbReference>
<evidence type="ECO:0000256" key="3">
    <source>
        <dbReference type="ARBA" id="ARBA00012824"/>
    </source>
</evidence>
<comment type="catalytic activity">
    <reaction evidence="1">
        <text>chorismate = isochorismate</text>
        <dbReference type="Rhea" id="RHEA:18985"/>
        <dbReference type="ChEBI" id="CHEBI:29748"/>
        <dbReference type="ChEBI" id="CHEBI:29780"/>
        <dbReference type="EC" id="5.4.4.2"/>
    </reaction>
</comment>
<evidence type="ECO:0000259" key="6">
    <source>
        <dbReference type="Pfam" id="PF00425"/>
    </source>
</evidence>
<comment type="similarity">
    <text evidence="2">Belongs to the isochorismate synthase family.</text>
</comment>
<dbReference type="Proteomes" id="UP000198393">
    <property type="component" value="Unassembled WGS sequence"/>
</dbReference>
<dbReference type="EC" id="5.4.4.2" evidence="3"/>
<keyword evidence="4" id="KW-0413">Isomerase</keyword>
<dbReference type="EMBL" id="FZPD01000002">
    <property type="protein sequence ID" value="SNS71538.1"/>
    <property type="molecule type" value="Genomic_DNA"/>
</dbReference>
<accession>A0A239GRY4</accession>
<dbReference type="AlphaFoldDB" id="A0A239GRY4"/>
<dbReference type="RefSeq" id="WP_089355738.1">
    <property type="nucleotide sequence ID" value="NZ_FZPD01000002.1"/>
</dbReference>
<evidence type="ECO:0000256" key="2">
    <source>
        <dbReference type="ARBA" id="ARBA00005297"/>
    </source>
</evidence>
<evidence type="ECO:0000256" key="4">
    <source>
        <dbReference type="ARBA" id="ARBA00023235"/>
    </source>
</evidence>
<evidence type="ECO:0000256" key="5">
    <source>
        <dbReference type="ARBA" id="ARBA00041564"/>
    </source>
</evidence>
<reference evidence="7 8" key="1">
    <citation type="submission" date="2017-06" db="EMBL/GenBank/DDBJ databases">
        <authorList>
            <person name="Kim H.J."/>
            <person name="Triplett B.A."/>
        </authorList>
    </citation>
    <scope>NUCLEOTIDE SEQUENCE [LARGE SCALE GENOMIC DNA]</scope>
    <source>
        <strain evidence="7 8">DSM 19307</strain>
    </source>
</reference>
<keyword evidence="8" id="KW-1185">Reference proteome</keyword>
<feature type="domain" description="Chorismate-utilising enzyme C-terminal" evidence="6">
    <location>
        <begin position="126"/>
        <end position="377"/>
    </location>
</feature>
<sequence>MKELASILSLKQPEELIDQLAETGYSFAVWRMPNSTESKFIISLTEPTQLPDFQIANTSPGFLINAFGDNHPIKPYFISADIIITNQNVEFSPNISDVQIDAFKEQINTRSKSKNQSNKTSQPTSNAFEALVERAVAEIQKGTFEKVVLSRFKDEEIPSDFSSWQFFETISAQYENAFCSLSFIPGKGMWIGASPELLISDDHDSFKTVALAGTKRLGNGQKLSEIAWTQKEIEEQALVSRYIINCFKKIRLREFHEHGPKTIQAGNLAHLKTEFVVDYSEVTFEDLADQMLELLHPTSAVCGMPIEHAKPWIKEVENYDREFYSGFLGPVNFEDATSLFVNLRCMKVMDGYIRFFAGAGLTEDSDPQKEYEETEIKMNVLESLLT</sequence>
<proteinExistence type="inferred from homology"/>
<dbReference type="OrthoDB" id="9806579at2"/>